<evidence type="ECO:0000313" key="2">
    <source>
        <dbReference type="EMBL" id="AHL75454.1"/>
    </source>
</evidence>
<name>W8QYT3_STUST</name>
<dbReference type="PATRIC" id="fig|316.77.peg.2036"/>
<dbReference type="EMBL" id="CP007441">
    <property type="protein sequence ID" value="AHL75454.1"/>
    <property type="molecule type" value="Genomic_DNA"/>
</dbReference>
<dbReference type="RefSeq" id="WP_025241640.1">
    <property type="nucleotide sequence ID" value="NZ_CP007441.1"/>
</dbReference>
<dbReference type="GO" id="GO:0046464">
    <property type="term" value="P:acylglycerol catabolic process"/>
    <property type="evidence" value="ECO:0007669"/>
    <property type="project" value="TreeGrafter"/>
</dbReference>
<gene>
    <name evidence="2" type="ORF">CH92_10180</name>
</gene>
<dbReference type="GO" id="GO:0016020">
    <property type="term" value="C:membrane"/>
    <property type="evidence" value="ECO:0007669"/>
    <property type="project" value="TreeGrafter"/>
</dbReference>
<proteinExistence type="predicted"/>
<reference evidence="3" key="1">
    <citation type="journal article" date="2014" name="Genome Announc.">
        <title>Complete Genome Sequence of the Highly Transformable Pseudomonas stutzeri Strain 28a24.</title>
        <authorList>
            <person name="Smith B.A."/>
            <person name="Dougherty K.M."/>
            <person name="Baltrus D.A."/>
        </authorList>
    </citation>
    <scope>NUCLEOTIDE SEQUENCE [LARGE SCALE GENOMIC DNA]</scope>
    <source>
        <strain evidence="3">28a24</strain>
    </source>
</reference>
<evidence type="ECO:0000259" key="1">
    <source>
        <dbReference type="Pfam" id="PF12697"/>
    </source>
</evidence>
<feature type="domain" description="AB hydrolase-1" evidence="1">
    <location>
        <begin position="43"/>
        <end position="270"/>
    </location>
</feature>
<dbReference type="SUPFAM" id="SSF53474">
    <property type="entry name" value="alpha/beta-Hydrolases"/>
    <property type="match status" value="1"/>
</dbReference>
<protein>
    <submittedName>
        <fullName evidence="2">Alpha/beta hydrolase</fullName>
    </submittedName>
</protein>
<dbReference type="KEGG" id="pstt:CH92_10180"/>
<dbReference type="Proteomes" id="UP000019522">
    <property type="component" value="Chromosome"/>
</dbReference>
<dbReference type="AlphaFoldDB" id="W8QYT3"/>
<dbReference type="InterPro" id="IPR029058">
    <property type="entry name" value="AB_hydrolase_fold"/>
</dbReference>
<dbReference type="PANTHER" id="PTHR43798">
    <property type="entry name" value="MONOACYLGLYCEROL LIPASE"/>
    <property type="match status" value="1"/>
</dbReference>
<dbReference type="PANTHER" id="PTHR43798:SF5">
    <property type="entry name" value="MONOACYLGLYCEROL LIPASE ABHD6"/>
    <property type="match status" value="1"/>
</dbReference>
<dbReference type="InterPro" id="IPR050266">
    <property type="entry name" value="AB_hydrolase_sf"/>
</dbReference>
<evidence type="ECO:0000313" key="3">
    <source>
        <dbReference type="Proteomes" id="UP000019522"/>
    </source>
</evidence>
<sequence length="281" mass="30248">MSAYQSASEVANQFIDVEGRRLAYRVIGDGKPMVLALRFRGTMDDWDPAFLDALAMQGFKVHIFDYSGLGLSTGQPSYDPASLAKDIIDFIGAMELAKVVLGGWSIGGVAAQIAHLLAPGLLSHLVLIGTTPPGNLVMTSEPLFYQLAARDNDFEDFVALFFEPTSASSREAAARSAARVDARIDGRCEPVPYEWAAQQLGDGPKNPMFPLPAALEALENSTIPVLHVGGDHDIVCPVENWYVLNRILPTLHLVTYPSSGHAPQNQYPEASATHIAAFIAG</sequence>
<dbReference type="InterPro" id="IPR000073">
    <property type="entry name" value="AB_hydrolase_1"/>
</dbReference>
<keyword evidence="2" id="KW-0378">Hydrolase</keyword>
<dbReference type="OrthoDB" id="7958481at2"/>
<reference evidence="2 3" key="2">
    <citation type="submission" date="2014-03" db="EMBL/GenBank/DDBJ databases">
        <authorList>
            <person name="Baltrus D."/>
            <person name="Dougherty K."/>
        </authorList>
    </citation>
    <scope>NUCLEOTIDE SEQUENCE</scope>
    <source>
        <strain evidence="2 3">28a24</strain>
    </source>
</reference>
<dbReference type="Gene3D" id="3.40.50.1820">
    <property type="entry name" value="alpha/beta hydrolase"/>
    <property type="match status" value="1"/>
</dbReference>
<accession>W8QYT3</accession>
<organism evidence="2 3">
    <name type="scientific">Stutzerimonas stutzeri</name>
    <name type="common">Pseudomonas stutzeri</name>
    <dbReference type="NCBI Taxonomy" id="316"/>
    <lineage>
        <taxon>Bacteria</taxon>
        <taxon>Pseudomonadati</taxon>
        <taxon>Pseudomonadota</taxon>
        <taxon>Gammaproteobacteria</taxon>
        <taxon>Pseudomonadales</taxon>
        <taxon>Pseudomonadaceae</taxon>
        <taxon>Stutzerimonas</taxon>
    </lineage>
</organism>
<dbReference type="Pfam" id="PF12697">
    <property type="entry name" value="Abhydrolase_6"/>
    <property type="match status" value="1"/>
</dbReference>
<dbReference type="GO" id="GO:0047372">
    <property type="term" value="F:monoacylglycerol lipase activity"/>
    <property type="evidence" value="ECO:0007669"/>
    <property type="project" value="TreeGrafter"/>
</dbReference>